<keyword evidence="1" id="KW-1133">Transmembrane helix</keyword>
<evidence type="ECO:0000313" key="2">
    <source>
        <dbReference type="EMBL" id="PKK56545.1"/>
    </source>
</evidence>
<proteinExistence type="predicted"/>
<evidence type="ECO:0000256" key="1">
    <source>
        <dbReference type="SAM" id="Phobius"/>
    </source>
</evidence>
<sequence>MKFILIFPYLMQELQSSFTLLSFTSQLFISYFTLTPYLLLTNSHFRKKQNLLNLHLLNKQK</sequence>
<evidence type="ECO:0000313" key="3">
    <source>
        <dbReference type="Proteomes" id="UP000233469"/>
    </source>
</evidence>
<gene>
    <name evidence="2" type="ORF">RhiirC2_799789</name>
</gene>
<keyword evidence="1" id="KW-0472">Membrane</keyword>
<protein>
    <submittedName>
        <fullName evidence="2">Uncharacterized protein</fullName>
    </submittedName>
</protein>
<dbReference type="Proteomes" id="UP000233469">
    <property type="component" value="Unassembled WGS sequence"/>
</dbReference>
<reference evidence="2 3" key="1">
    <citation type="submission" date="2016-04" db="EMBL/GenBank/DDBJ databases">
        <title>Genome analyses suggest a sexual origin of heterokaryosis in a supposedly ancient asexual fungus.</title>
        <authorList>
            <person name="Ropars J."/>
            <person name="Sedzielewska K."/>
            <person name="Noel J."/>
            <person name="Charron P."/>
            <person name="Farinelli L."/>
            <person name="Marton T."/>
            <person name="Kruger M."/>
            <person name="Pelin A."/>
            <person name="Brachmann A."/>
            <person name="Corradi N."/>
        </authorList>
    </citation>
    <scope>NUCLEOTIDE SEQUENCE [LARGE SCALE GENOMIC DNA]</scope>
    <source>
        <strain evidence="2 3">C2</strain>
    </source>
</reference>
<dbReference type="EMBL" id="LLXL01005469">
    <property type="protein sequence ID" value="PKK56545.1"/>
    <property type="molecule type" value="Genomic_DNA"/>
</dbReference>
<comment type="caution">
    <text evidence="2">The sequence shown here is derived from an EMBL/GenBank/DDBJ whole genome shotgun (WGS) entry which is preliminary data.</text>
</comment>
<dbReference type="AlphaFoldDB" id="A0A2N1M4J2"/>
<name>A0A2N1M4J2_9GLOM</name>
<keyword evidence="1" id="KW-0812">Transmembrane</keyword>
<reference evidence="2 3" key="2">
    <citation type="submission" date="2017-10" db="EMBL/GenBank/DDBJ databases">
        <title>Extensive intraspecific genome diversity in a model arbuscular mycorrhizal fungus.</title>
        <authorList>
            <person name="Chen E.C.H."/>
            <person name="Morin E."/>
            <person name="Baudet D."/>
            <person name="Noel J."/>
            <person name="Ndikumana S."/>
            <person name="Charron P."/>
            <person name="St-Onge C."/>
            <person name="Giorgi J."/>
            <person name="Grigoriev I.V."/>
            <person name="Roux C."/>
            <person name="Martin F.M."/>
            <person name="Corradi N."/>
        </authorList>
    </citation>
    <scope>NUCLEOTIDE SEQUENCE [LARGE SCALE GENOMIC DNA]</scope>
    <source>
        <strain evidence="2 3">C2</strain>
    </source>
</reference>
<organism evidence="2 3">
    <name type="scientific">Rhizophagus irregularis</name>
    <dbReference type="NCBI Taxonomy" id="588596"/>
    <lineage>
        <taxon>Eukaryota</taxon>
        <taxon>Fungi</taxon>
        <taxon>Fungi incertae sedis</taxon>
        <taxon>Mucoromycota</taxon>
        <taxon>Glomeromycotina</taxon>
        <taxon>Glomeromycetes</taxon>
        <taxon>Glomerales</taxon>
        <taxon>Glomeraceae</taxon>
        <taxon>Rhizophagus</taxon>
    </lineage>
</organism>
<accession>A0A2N1M4J2</accession>
<feature type="transmembrane region" description="Helical" evidence="1">
    <location>
        <begin position="20"/>
        <end position="40"/>
    </location>
</feature>